<dbReference type="Gene3D" id="3.40.50.300">
    <property type="entry name" value="P-loop containing nucleotide triphosphate hydrolases"/>
    <property type="match status" value="1"/>
</dbReference>
<accession>A0A5J4KHL5</accession>
<sequence length="952" mass="108032">MVLKNTVAARAARHEKALIHTPKKGSVQERFVDVRTIHDHILCLRTKTPGCFEYATMLQIEGISYDLKSEEEQRQINALYQGFLCALPYPVQILWRVLPLNLSAYLDRFSSKEGGLQQGIWEPLQESHRRFLQYLASQRTLLDRKIYLIIRVNQAEDQPSHGLLSGKKRQHRHDAALSLERARQELDLRVSELIRVFSNMHVSVRQLSGEQEVAPVYYSCLTPQRAALYPLSQELIEGIDRPVLARLPQEKVISQRQKNTEVQERQQEVCSTGPHVSGFAQLADLLAPAAVVVSPDLIKIEDEYARTIVVSHLPRLVAPGWLKPLAELDEPMEVSFHLQPLNSAVVLQQFRRRQMEYQSSRLMAHRKGNEVDPNLKVAESDVDVLIDRLASGEERMLDLSMLVVLRGASRQELNERTERIRSVLQNMLLKVRTALFEQEQGFRSCLPTAHNELGKGILLDSRSASTMFPFLSNSLFHPDGILEGITPQGDPVVLDAWSQEMANANRIILGPPGWGKSHHVKTSIVRMALKYAHVQQYHKDEQEPPVQRFQVIVIDPEREYGRLTAALGGQVIRLAPGARHHINPFDLPYVKREQEHPGGNEHGDRLADHVQRLHSLLEIMLADRTPDHVGKLTANEKGLLDRALYECYRKVGITTDSKTHERPAPLMRDLYEVLDSGICGPDPTALTARLRRYVHGSLAGLFSGPSDIALENAVIVFDIHDMETELRPVGLFLVSNFVWTQSFQSSIPRQLIVDEAATLYQFESGARFLEDLVRRARKHYLGVTIISQHPAMFRDSAIPANCATHVLMRQDATSLDLISTMFKLSDREVQLLRRLGIGEALLTTSEKRLHVRFETSELEHILATTNPQEIASWKHDSRYADVQQIVQGLLAFDGVIDAQKKDEKLHSREHDHERMIPLRVSRQPKDKLLEPSPSMALPTEHKDSPQQEEASL</sequence>
<keyword evidence="3" id="KW-1185">Reference proteome</keyword>
<gene>
    <name evidence="2" type="ORF">KDW_31160</name>
</gene>
<dbReference type="InterPro" id="IPR051162">
    <property type="entry name" value="T4SS_component"/>
</dbReference>
<dbReference type="RefSeq" id="WP_151756787.1">
    <property type="nucleotide sequence ID" value="NZ_BKZW01000001.1"/>
</dbReference>
<comment type="caution">
    <text evidence="2">The sequence shown here is derived from an EMBL/GenBank/DDBJ whole genome shotgun (WGS) entry which is preliminary data.</text>
</comment>
<dbReference type="AlphaFoldDB" id="A0A5J4KHL5"/>
<name>A0A5J4KHL5_9CHLR</name>
<dbReference type="EMBL" id="BKZW01000001">
    <property type="protein sequence ID" value="GER88954.1"/>
    <property type="molecule type" value="Genomic_DNA"/>
</dbReference>
<feature type="region of interest" description="Disordered" evidence="1">
    <location>
        <begin position="902"/>
        <end position="952"/>
    </location>
</feature>
<dbReference type="Proteomes" id="UP000326912">
    <property type="component" value="Unassembled WGS sequence"/>
</dbReference>
<feature type="compositionally biased region" description="Basic and acidic residues" evidence="1">
    <location>
        <begin position="902"/>
        <end position="916"/>
    </location>
</feature>
<dbReference type="PANTHER" id="PTHR30121">
    <property type="entry name" value="UNCHARACTERIZED PROTEIN YJGR-RELATED"/>
    <property type="match status" value="1"/>
</dbReference>
<organism evidence="2 3">
    <name type="scientific">Dictyobacter vulcani</name>
    <dbReference type="NCBI Taxonomy" id="2607529"/>
    <lineage>
        <taxon>Bacteria</taxon>
        <taxon>Bacillati</taxon>
        <taxon>Chloroflexota</taxon>
        <taxon>Ktedonobacteria</taxon>
        <taxon>Ktedonobacterales</taxon>
        <taxon>Dictyobacteraceae</taxon>
        <taxon>Dictyobacter</taxon>
    </lineage>
</organism>
<evidence type="ECO:0000256" key="1">
    <source>
        <dbReference type="SAM" id="MobiDB-lite"/>
    </source>
</evidence>
<dbReference type="PANTHER" id="PTHR30121:SF6">
    <property type="entry name" value="SLR6007 PROTEIN"/>
    <property type="match status" value="1"/>
</dbReference>
<dbReference type="InterPro" id="IPR027417">
    <property type="entry name" value="P-loop_NTPase"/>
</dbReference>
<evidence type="ECO:0008006" key="4">
    <source>
        <dbReference type="Google" id="ProtNLM"/>
    </source>
</evidence>
<proteinExistence type="predicted"/>
<dbReference type="Gene3D" id="1.10.8.730">
    <property type="match status" value="1"/>
</dbReference>
<dbReference type="SUPFAM" id="SSF52540">
    <property type="entry name" value="P-loop containing nucleoside triphosphate hydrolases"/>
    <property type="match status" value="1"/>
</dbReference>
<protein>
    <recommendedName>
        <fullName evidence="4">TraG P-loop domain-containing protein</fullName>
    </recommendedName>
</protein>
<evidence type="ECO:0000313" key="3">
    <source>
        <dbReference type="Proteomes" id="UP000326912"/>
    </source>
</evidence>
<evidence type="ECO:0000313" key="2">
    <source>
        <dbReference type="EMBL" id="GER88954.1"/>
    </source>
</evidence>
<reference evidence="2 3" key="1">
    <citation type="submission" date="2019-10" db="EMBL/GenBank/DDBJ databases">
        <title>Dictyobacter vulcani sp. nov., within the class Ktedonobacteria, isolated from soil of volcanic Mt. Zao.</title>
        <authorList>
            <person name="Zheng Y."/>
            <person name="Wang C.M."/>
            <person name="Sakai Y."/>
            <person name="Abe K."/>
            <person name="Yokota A."/>
            <person name="Yabe S."/>
        </authorList>
    </citation>
    <scope>NUCLEOTIDE SEQUENCE [LARGE SCALE GENOMIC DNA]</scope>
    <source>
        <strain evidence="2 3">W12</strain>
    </source>
</reference>